<dbReference type="EMBL" id="JADLQX010000193">
    <property type="protein sequence ID" value="MBF6303137.1"/>
    <property type="molecule type" value="Genomic_DNA"/>
</dbReference>
<dbReference type="Pfam" id="PF13276">
    <property type="entry name" value="HTH_21"/>
    <property type="match status" value="1"/>
</dbReference>
<organism evidence="2 3">
    <name type="scientific">Nocardia amamiensis</name>
    <dbReference type="NCBI Taxonomy" id="404578"/>
    <lineage>
        <taxon>Bacteria</taxon>
        <taxon>Bacillati</taxon>
        <taxon>Actinomycetota</taxon>
        <taxon>Actinomycetes</taxon>
        <taxon>Mycobacteriales</taxon>
        <taxon>Nocardiaceae</taxon>
        <taxon>Nocardia</taxon>
    </lineage>
</organism>
<proteinExistence type="predicted"/>
<accession>A0ABS0D551</accession>
<feature type="non-terminal residue" evidence="2">
    <location>
        <position position="95"/>
    </location>
</feature>
<comment type="caution">
    <text evidence="2">The sequence shown here is derived from an EMBL/GenBank/DDBJ whole genome shotgun (WGS) entry which is preliminary data.</text>
</comment>
<name>A0ABS0D551_9NOCA</name>
<dbReference type="InterPro" id="IPR025948">
    <property type="entry name" value="HTH-like_dom"/>
</dbReference>
<evidence type="ECO:0000259" key="1">
    <source>
        <dbReference type="Pfam" id="PF13276"/>
    </source>
</evidence>
<protein>
    <submittedName>
        <fullName evidence="2">IS3 family transposase</fullName>
    </submittedName>
</protein>
<dbReference type="Proteomes" id="UP000702209">
    <property type="component" value="Unassembled WGS sequence"/>
</dbReference>
<dbReference type="RefSeq" id="WP_195134295.1">
    <property type="nucleotide sequence ID" value="NZ_JADLQX010000193.1"/>
</dbReference>
<sequence length="95" mass="10579">MRAQGYRVDPICRVLTEQGVQVAGRTYRNWKTAPPSARTVSDAYLTDALLATIGTPEGMYGRRKMAPYLRRQGHQIGIGTVDRLMRDEGLSGVVR</sequence>
<evidence type="ECO:0000313" key="2">
    <source>
        <dbReference type="EMBL" id="MBF6303137.1"/>
    </source>
</evidence>
<keyword evidence="3" id="KW-1185">Reference proteome</keyword>
<reference evidence="2 3" key="1">
    <citation type="submission" date="2020-10" db="EMBL/GenBank/DDBJ databases">
        <title>Identification of Nocardia species via Next-generation sequencing and recognition of intraspecies genetic diversity.</title>
        <authorList>
            <person name="Li P."/>
            <person name="Li P."/>
            <person name="Lu B."/>
        </authorList>
    </citation>
    <scope>NUCLEOTIDE SEQUENCE [LARGE SCALE GENOMIC DNA]</scope>
    <source>
        <strain evidence="2 3">BJ06-0157</strain>
    </source>
</reference>
<feature type="domain" description="HTH-like" evidence="1">
    <location>
        <begin position="58"/>
        <end position="95"/>
    </location>
</feature>
<evidence type="ECO:0000313" key="3">
    <source>
        <dbReference type="Proteomes" id="UP000702209"/>
    </source>
</evidence>
<gene>
    <name evidence="2" type="ORF">IU459_37430</name>
</gene>